<sequence length="203" mass="22199">MLIIKFIWKLGSNELTPGNGSASALVVGVGAALTRIVAILTIGKPKYAEYNGEMELVFEEMKAVNTNLLECIDRDTEAFNQVSAVFDLPKQKDEDKQKRREAMQAALKYATEIPFETMEFILEAIHLTAKAVGKSNMNAASDLGVAALTMKAGLCSAWLNVCINLSGVKDEAFKNDYTTRGKAILAEGIKIADDIYEEIEKSL</sequence>
<dbReference type="EMBL" id="FXBJ01000002">
    <property type="protein sequence ID" value="SMH30021.1"/>
    <property type="molecule type" value="Genomic_DNA"/>
</dbReference>
<name>A0A1X7MZS7_9LACT</name>
<dbReference type="Gene3D" id="1.20.120.680">
    <property type="entry name" value="Formiminotetrahydrofolate cyclodeaminase monomer, up-and-down helical bundle"/>
    <property type="match status" value="1"/>
</dbReference>
<dbReference type="RefSeq" id="WP_085559315.1">
    <property type="nucleotide sequence ID" value="NZ_FOAH01000001.1"/>
</dbReference>
<feature type="domain" description="Cyclodeaminase/cyclohydrolase" evidence="1">
    <location>
        <begin position="5"/>
        <end position="179"/>
    </location>
</feature>
<dbReference type="GO" id="GO:0003824">
    <property type="term" value="F:catalytic activity"/>
    <property type="evidence" value="ECO:0007669"/>
    <property type="project" value="InterPro"/>
</dbReference>
<protein>
    <submittedName>
        <fullName evidence="2">Formiminotetrahydrofolate cyclodeaminase</fullName>
    </submittedName>
</protein>
<organism evidence="2 3">
    <name type="scientific">Carnobacterium iners</name>
    <dbReference type="NCBI Taxonomy" id="1073423"/>
    <lineage>
        <taxon>Bacteria</taxon>
        <taxon>Bacillati</taxon>
        <taxon>Bacillota</taxon>
        <taxon>Bacilli</taxon>
        <taxon>Lactobacillales</taxon>
        <taxon>Carnobacteriaceae</taxon>
        <taxon>Carnobacterium</taxon>
    </lineage>
</organism>
<keyword evidence="3" id="KW-1185">Reference proteome</keyword>
<dbReference type="AlphaFoldDB" id="A0A1X7MZS7"/>
<dbReference type="InterPro" id="IPR036178">
    <property type="entry name" value="Formintransfe-cycloase-like_sf"/>
</dbReference>
<evidence type="ECO:0000313" key="2">
    <source>
        <dbReference type="EMBL" id="SMH30021.1"/>
    </source>
</evidence>
<dbReference type="OrthoDB" id="7959174at2"/>
<accession>A0A1X7MZS7</accession>
<reference evidence="2 3" key="1">
    <citation type="submission" date="2017-04" db="EMBL/GenBank/DDBJ databases">
        <authorList>
            <person name="Afonso C.L."/>
            <person name="Miller P.J."/>
            <person name="Scott M.A."/>
            <person name="Spackman E."/>
            <person name="Goraichik I."/>
            <person name="Dimitrov K.M."/>
            <person name="Suarez D.L."/>
            <person name="Swayne D.E."/>
        </authorList>
    </citation>
    <scope>NUCLEOTIDE SEQUENCE [LARGE SCALE GENOMIC DNA]</scope>
    <source>
        <strain evidence="2 3">LMG26642</strain>
    </source>
</reference>
<dbReference type="STRING" id="1073423.SAMN04488700_1125"/>
<gene>
    <name evidence="2" type="ORF">SAMN04488700_1125</name>
</gene>
<proteinExistence type="predicted"/>
<evidence type="ECO:0000259" key="1">
    <source>
        <dbReference type="Pfam" id="PF04961"/>
    </source>
</evidence>
<dbReference type="Proteomes" id="UP000193435">
    <property type="component" value="Unassembled WGS sequence"/>
</dbReference>
<evidence type="ECO:0000313" key="3">
    <source>
        <dbReference type="Proteomes" id="UP000193435"/>
    </source>
</evidence>
<dbReference type="SUPFAM" id="SSF101262">
    <property type="entry name" value="Methenyltetrahydrofolate cyclohydrolase-like"/>
    <property type="match status" value="1"/>
</dbReference>
<dbReference type="InterPro" id="IPR007044">
    <property type="entry name" value="Cyclodeamin/CycHdrlase"/>
</dbReference>
<dbReference type="Pfam" id="PF04961">
    <property type="entry name" value="FTCD_C"/>
    <property type="match status" value="1"/>
</dbReference>